<feature type="transmembrane region" description="Helical" evidence="4">
    <location>
        <begin position="300"/>
        <end position="318"/>
    </location>
</feature>
<dbReference type="PANTHER" id="PTHR43280">
    <property type="entry name" value="ARAC-FAMILY TRANSCRIPTIONAL REGULATOR"/>
    <property type="match status" value="1"/>
</dbReference>
<evidence type="ECO:0000313" key="7">
    <source>
        <dbReference type="Proteomes" id="UP000252415"/>
    </source>
</evidence>
<dbReference type="Pfam" id="PF12833">
    <property type="entry name" value="HTH_18"/>
    <property type="match status" value="1"/>
</dbReference>
<dbReference type="PANTHER" id="PTHR43280:SF2">
    <property type="entry name" value="HTH-TYPE TRANSCRIPTIONAL REGULATOR EXSA"/>
    <property type="match status" value="1"/>
</dbReference>
<dbReference type="SMART" id="SM00342">
    <property type="entry name" value="HTH_ARAC"/>
    <property type="match status" value="1"/>
</dbReference>
<dbReference type="SUPFAM" id="SSF46689">
    <property type="entry name" value="Homeodomain-like"/>
    <property type="match status" value="1"/>
</dbReference>
<reference evidence="6 7" key="1">
    <citation type="submission" date="2018-07" db="EMBL/GenBank/DDBJ databases">
        <title>Genomic Encyclopedia of Type Strains, Phase III (KMG-III): the genomes of soil and plant-associated and newly described type strains.</title>
        <authorList>
            <person name="Whitman W."/>
        </authorList>
    </citation>
    <scope>NUCLEOTIDE SEQUENCE [LARGE SCALE GENOMIC DNA]</scope>
    <source>
        <strain evidence="6 7">CECT 7506</strain>
    </source>
</reference>
<feature type="domain" description="HTH araC/xylS-type" evidence="5">
    <location>
        <begin position="629"/>
        <end position="728"/>
    </location>
</feature>
<dbReference type="RefSeq" id="WP_114381306.1">
    <property type="nucleotide sequence ID" value="NZ_QPJD01000010.1"/>
</dbReference>
<dbReference type="CDD" id="cd18774">
    <property type="entry name" value="PDC2_HK_sensor"/>
    <property type="match status" value="1"/>
</dbReference>
<evidence type="ECO:0000256" key="2">
    <source>
        <dbReference type="ARBA" id="ARBA00023125"/>
    </source>
</evidence>
<evidence type="ECO:0000313" key="6">
    <source>
        <dbReference type="EMBL" id="RCW45453.1"/>
    </source>
</evidence>
<dbReference type="Gene3D" id="1.10.10.60">
    <property type="entry name" value="Homeodomain-like"/>
    <property type="match status" value="2"/>
</dbReference>
<dbReference type="PRINTS" id="PR00032">
    <property type="entry name" value="HTHARAC"/>
</dbReference>
<dbReference type="InterPro" id="IPR018060">
    <property type="entry name" value="HTH_AraC"/>
</dbReference>
<keyword evidence="4" id="KW-0472">Membrane</keyword>
<dbReference type="EMBL" id="QPJD01000010">
    <property type="protein sequence ID" value="RCW45453.1"/>
    <property type="molecule type" value="Genomic_DNA"/>
</dbReference>
<keyword evidence="7" id="KW-1185">Reference proteome</keyword>
<keyword evidence="4" id="KW-1133">Transmembrane helix</keyword>
<dbReference type="OrthoDB" id="2485945at2"/>
<dbReference type="AlphaFoldDB" id="A0A368VUH3"/>
<dbReference type="GO" id="GO:0003700">
    <property type="term" value="F:DNA-binding transcription factor activity"/>
    <property type="evidence" value="ECO:0007669"/>
    <property type="project" value="InterPro"/>
</dbReference>
<keyword evidence="2" id="KW-0238">DNA-binding</keyword>
<evidence type="ECO:0000256" key="1">
    <source>
        <dbReference type="ARBA" id="ARBA00023015"/>
    </source>
</evidence>
<dbReference type="PROSITE" id="PS01124">
    <property type="entry name" value="HTH_ARAC_FAMILY_2"/>
    <property type="match status" value="1"/>
</dbReference>
<accession>A0A368VUH3</accession>
<sequence length="736" mass="83873">MRLLPKYRNSFFTRLILSYTILAVVLIGLAGGYLYSQANRMMVDEIARDSQIRLNTAKDYVEQTLLAKFEANLQNTTLSTIFTQQNSNLNYLLDNSWEGQSTRILQFRQDLELIVHANEGASNATVYFHKDNYVVDKNHFYMVPDNSADAAFIKKLEQMIANRWMIRTLPDGKQAMTYIVKLPYENLNASPKGYLFLDIDLKHITQATAKIMSSPLEKLYIFDKSGSLIVHTGDANPEEVSLLQNAISSGESVQEINDEKQGNIVLSYLDGEKSENGWTYAIIRPINSFVLSSEQFKTSIFVGCSLVLLFGLIISYMFSKRFYIPMKRLVQNIRSLYQPDSSQPQANEFAMIGSALNFMGQKIVNLESRAKTNEMKNLVLGASLELEHMDEIPQERRFMVAHIRLIEGYTDKFKQRYADVDETMRFELVCLNPQEAAIIYFLDSNGANEDETIAAHLDRIKEEVREEFRFGAAVGTLVHSLEEIPISYQLAQQAYRYRFMYGPEAIVLHSKISTFHSSPYQFAFDIYKNALKAGDVNGANRFIDEFAAILEKRSLQLETVELSLLQLVSTLYQVVIELDLQNLVPPSNLFDELKKDTLAATIDSIRSLSERMVLHVRESGSHAHTDVILKLKTYIDEHLHEDLSLNILSEVASLAPAYISTLFGEVMKETFTEYVTRTRLDKAAVLLQKEARMSVADIASLVGYRNPQYFHNKFKARYGITPIQYRNANSTVTMAN</sequence>
<dbReference type="GO" id="GO:0043565">
    <property type="term" value="F:sequence-specific DNA binding"/>
    <property type="evidence" value="ECO:0007669"/>
    <property type="project" value="InterPro"/>
</dbReference>
<keyword evidence="3" id="KW-0804">Transcription</keyword>
<organism evidence="6 7">
    <name type="scientific">Paenibacillus prosopidis</name>
    <dbReference type="NCBI Taxonomy" id="630520"/>
    <lineage>
        <taxon>Bacteria</taxon>
        <taxon>Bacillati</taxon>
        <taxon>Bacillota</taxon>
        <taxon>Bacilli</taxon>
        <taxon>Bacillales</taxon>
        <taxon>Paenibacillaceae</taxon>
        <taxon>Paenibacillus</taxon>
    </lineage>
</organism>
<dbReference type="InterPro" id="IPR020449">
    <property type="entry name" value="Tscrpt_reg_AraC-type_HTH"/>
</dbReference>
<proteinExistence type="predicted"/>
<feature type="transmembrane region" description="Helical" evidence="4">
    <location>
        <begin position="12"/>
        <end position="35"/>
    </location>
</feature>
<protein>
    <submittedName>
        <fullName evidence="6">YesN/AraC family two-component response regulator</fullName>
    </submittedName>
</protein>
<evidence type="ECO:0000256" key="4">
    <source>
        <dbReference type="SAM" id="Phobius"/>
    </source>
</evidence>
<keyword evidence="4" id="KW-0812">Transmembrane</keyword>
<evidence type="ECO:0000259" key="5">
    <source>
        <dbReference type="PROSITE" id="PS01124"/>
    </source>
</evidence>
<name>A0A368VUH3_9BACL</name>
<dbReference type="Proteomes" id="UP000252415">
    <property type="component" value="Unassembled WGS sequence"/>
</dbReference>
<gene>
    <name evidence="6" type="ORF">DFP97_11041</name>
</gene>
<dbReference type="InterPro" id="IPR018062">
    <property type="entry name" value="HTH_AraC-typ_CS"/>
</dbReference>
<dbReference type="PROSITE" id="PS00041">
    <property type="entry name" value="HTH_ARAC_FAMILY_1"/>
    <property type="match status" value="1"/>
</dbReference>
<comment type="caution">
    <text evidence="6">The sequence shown here is derived from an EMBL/GenBank/DDBJ whole genome shotgun (WGS) entry which is preliminary data.</text>
</comment>
<evidence type="ECO:0000256" key="3">
    <source>
        <dbReference type="ARBA" id="ARBA00023163"/>
    </source>
</evidence>
<keyword evidence="1" id="KW-0805">Transcription regulation</keyword>
<dbReference type="InterPro" id="IPR009057">
    <property type="entry name" value="Homeodomain-like_sf"/>
</dbReference>